<feature type="transmembrane region" description="Helical" evidence="19">
    <location>
        <begin position="78"/>
        <end position="97"/>
    </location>
</feature>
<keyword evidence="19" id="KW-1133">Transmembrane helix</keyword>
<dbReference type="SUPFAM" id="SSF103473">
    <property type="entry name" value="MFS general substrate transporter"/>
    <property type="match status" value="1"/>
</dbReference>
<evidence type="ECO:0000256" key="9">
    <source>
        <dbReference type="ARBA" id="ARBA00044899"/>
    </source>
</evidence>
<evidence type="ECO:0000256" key="8">
    <source>
        <dbReference type="ARBA" id="ARBA00044898"/>
    </source>
</evidence>
<comment type="subunit">
    <text evidence="18">Homodimer. Interacts with lysosomal protein GLMP (via lumenal domain); the interaction starts while both proteins are still in the endoplasmic reticulum and is required for stabilization of MFSD1 in lysosomes but has no direct effect on its targeting to lysosomes or transporter activity.</text>
</comment>
<evidence type="ECO:0000256" key="15">
    <source>
        <dbReference type="ARBA" id="ARBA00044985"/>
    </source>
</evidence>
<dbReference type="Pfam" id="PF07690">
    <property type="entry name" value="MFS_1"/>
    <property type="match status" value="1"/>
</dbReference>
<dbReference type="GO" id="GO:0022857">
    <property type="term" value="F:transmembrane transporter activity"/>
    <property type="evidence" value="ECO:0007669"/>
    <property type="project" value="InterPro"/>
</dbReference>
<dbReference type="GO" id="GO:0016020">
    <property type="term" value="C:membrane"/>
    <property type="evidence" value="ECO:0007669"/>
    <property type="project" value="UniProtKB-SubCell"/>
</dbReference>
<comment type="catalytic activity">
    <reaction evidence="3">
        <text>L-histidyl-glycine(out) = L-histidyl-glycine(in)</text>
        <dbReference type="Rhea" id="RHEA:79395"/>
        <dbReference type="ChEBI" id="CHEBI:229957"/>
    </reaction>
</comment>
<evidence type="ECO:0000256" key="3">
    <source>
        <dbReference type="ARBA" id="ARBA00044878"/>
    </source>
</evidence>
<comment type="catalytic activity">
    <reaction evidence="7">
        <text>L-alpha-aminoacyl-L-lysine(out) = L-alpha-aminoacyl-L-lysine(in)</text>
        <dbReference type="Rhea" id="RHEA:79383"/>
        <dbReference type="ChEBI" id="CHEBI:229966"/>
    </reaction>
</comment>
<evidence type="ECO:0000256" key="17">
    <source>
        <dbReference type="ARBA" id="ARBA00045709"/>
    </source>
</evidence>
<evidence type="ECO:0000313" key="21">
    <source>
        <dbReference type="Proteomes" id="UP001274896"/>
    </source>
</evidence>
<dbReference type="PANTHER" id="PTHR23512:SF5">
    <property type="entry name" value="MAJOR FACILITATOR SUPERFAMILY DOMAIN-CONTAINING PROTEIN 1"/>
    <property type="match status" value="1"/>
</dbReference>
<dbReference type="InterPro" id="IPR036259">
    <property type="entry name" value="MFS_trans_sf"/>
</dbReference>
<evidence type="ECO:0000256" key="14">
    <source>
        <dbReference type="ARBA" id="ARBA00044924"/>
    </source>
</evidence>
<proteinExistence type="predicted"/>
<protein>
    <recommendedName>
        <fullName evidence="15">Lysosomal dipeptide transporter MFSD1</fullName>
    </recommendedName>
    <alternativeName>
        <fullName evidence="16">Major facilitator superfamily domain-containing protein 1</fullName>
    </alternativeName>
</protein>
<evidence type="ECO:0000256" key="18">
    <source>
        <dbReference type="ARBA" id="ARBA00046376"/>
    </source>
</evidence>
<comment type="catalytic activity">
    <reaction evidence="9">
        <text>L-arginyl-L-alpha-amino acid(out) = L-arginyl-L-alpha-amino acid(in)</text>
        <dbReference type="Rhea" id="RHEA:79371"/>
        <dbReference type="ChEBI" id="CHEBI:84315"/>
    </reaction>
</comment>
<evidence type="ECO:0000256" key="10">
    <source>
        <dbReference type="ARBA" id="ARBA00044900"/>
    </source>
</evidence>
<comment type="function">
    <text evidence="17">Lysosomal dipeptide uniporter that selectively exports lysine, arginine or histidine-containing dipeptides with a net positive charge from the lysosome lumen into the cytosol. Could play a role in a specific type of protein O-glycosylation indirectly regulating macrophages migration and tissue invasion. Also essential for liver homeostasis.</text>
</comment>
<reference evidence="20" key="1">
    <citation type="submission" date="2023-06" db="EMBL/GenBank/DDBJ databases">
        <title>Male Hemibagrus guttatus genome.</title>
        <authorList>
            <person name="Bian C."/>
        </authorList>
    </citation>
    <scope>NUCLEOTIDE SEQUENCE</scope>
    <source>
        <strain evidence="20">Male_cb2023</strain>
        <tissue evidence="20">Muscle</tissue>
    </source>
</reference>
<comment type="catalytic activity">
    <reaction evidence="4">
        <text>L-alpha-aminoacyl-L-arginine(out) = L-alpha-aminoacyl-L-arginine(in)</text>
        <dbReference type="Rhea" id="RHEA:79367"/>
        <dbReference type="ChEBI" id="CHEBI:229968"/>
    </reaction>
</comment>
<evidence type="ECO:0000256" key="5">
    <source>
        <dbReference type="ARBA" id="ARBA00044884"/>
    </source>
</evidence>
<dbReference type="InterPro" id="IPR011701">
    <property type="entry name" value="MFS"/>
</dbReference>
<feature type="transmembrane region" description="Helical" evidence="19">
    <location>
        <begin position="139"/>
        <end position="159"/>
    </location>
</feature>
<feature type="transmembrane region" description="Helical" evidence="19">
    <location>
        <begin position="317"/>
        <end position="336"/>
    </location>
</feature>
<keyword evidence="21" id="KW-1185">Reference proteome</keyword>
<feature type="transmembrane region" description="Helical" evidence="19">
    <location>
        <begin position="356"/>
        <end position="376"/>
    </location>
</feature>
<dbReference type="InterPro" id="IPR052187">
    <property type="entry name" value="MFSD1"/>
</dbReference>
<evidence type="ECO:0000256" key="13">
    <source>
        <dbReference type="ARBA" id="ARBA00044919"/>
    </source>
</evidence>
<evidence type="ECO:0000256" key="12">
    <source>
        <dbReference type="ARBA" id="ARBA00044912"/>
    </source>
</evidence>
<evidence type="ECO:0000256" key="1">
    <source>
        <dbReference type="ARBA" id="ARBA00004141"/>
    </source>
</evidence>
<dbReference type="AlphaFoldDB" id="A0AAE0RF70"/>
<comment type="catalytic activity">
    <reaction evidence="11">
        <text>L-arginyl-glycine(out) = L-arginyl-glycine(in)</text>
        <dbReference type="Rhea" id="RHEA:79391"/>
        <dbReference type="ChEBI" id="CHEBI:229955"/>
    </reaction>
</comment>
<evidence type="ECO:0000256" key="16">
    <source>
        <dbReference type="ARBA" id="ARBA00045018"/>
    </source>
</evidence>
<evidence type="ECO:0000256" key="19">
    <source>
        <dbReference type="SAM" id="Phobius"/>
    </source>
</evidence>
<evidence type="ECO:0000256" key="4">
    <source>
        <dbReference type="ARBA" id="ARBA00044881"/>
    </source>
</evidence>
<comment type="catalytic activity">
    <reaction evidence="8">
        <text>L-aspartyl-L-lysine(out) = L-aspartyl-L-lysine(in)</text>
        <dbReference type="Rhea" id="RHEA:79411"/>
        <dbReference type="ChEBI" id="CHEBI:229953"/>
    </reaction>
</comment>
<evidence type="ECO:0000256" key="7">
    <source>
        <dbReference type="ARBA" id="ARBA00044893"/>
    </source>
</evidence>
<feature type="transmembrane region" description="Helical" evidence="19">
    <location>
        <begin position="383"/>
        <end position="405"/>
    </location>
</feature>
<comment type="caution">
    <text evidence="20">The sequence shown here is derived from an EMBL/GenBank/DDBJ whole genome shotgun (WGS) entry which is preliminary data.</text>
</comment>
<comment type="catalytic activity">
    <reaction evidence="13">
        <text>L-alanyl-L-lysine(out) = L-alanyl-L-lysine(in)</text>
        <dbReference type="Rhea" id="RHEA:79415"/>
        <dbReference type="ChEBI" id="CHEBI:192470"/>
    </reaction>
</comment>
<comment type="catalytic activity">
    <reaction evidence="12">
        <text>L-histidyl-L-alpha-amino acid(out) = L-histidyl-L-alpha-amino acid(in)</text>
        <dbReference type="Rhea" id="RHEA:79379"/>
        <dbReference type="ChEBI" id="CHEBI:229964"/>
    </reaction>
</comment>
<feature type="transmembrane region" description="Helical" evidence="19">
    <location>
        <begin position="229"/>
        <end position="250"/>
    </location>
</feature>
<dbReference type="Proteomes" id="UP001274896">
    <property type="component" value="Unassembled WGS sequence"/>
</dbReference>
<evidence type="ECO:0000256" key="11">
    <source>
        <dbReference type="ARBA" id="ARBA00044903"/>
    </source>
</evidence>
<dbReference type="PANTHER" id="PTHR23512">
    <property type="entry name" value="MAJOR FACILITATOR SUPERFAMILY DOMAIN-CONTAINING PROTEIN 1"/>
    <property type="match status" value="1"/>
</dbReference>
<sequence>MSQKQDSSSKVWVVGAPAHDCYPKHTAPDPYAPSCGWWAYGKVGLRLSFGLCPTESHRQRLGHQALACVPRPQAWLQAYYRFVVLFFNCMLTFGSYFCFDIPSVLQQQFQGNLTCVNSTAGNETECVDGLGMTPQEYNLLYAIYAWANAVVLIMAGFLVDKLGNRFGVFLFSFLCVLGSSIFALGSHFKGTPYLLPLMLAGRLLFGSGNGSLTIVQNRITAFWFRGKELALAFGLTLSFSRLGSVLNFFLTPCFESQYGIQWTLWGGTLLCVLGFLSAVMVSVLDKVGMKQLGLDGAIQEESRKVRVQDVHLLSLRYWLLVFTMMFFYNSIFPFIANASKFIQDKYEGYTQKQASYIVGAVYDSLVVLSSAVGILIDYVGLRGVFAALCAVCTLPVFGLLAFTFVPPLVSTIWLGITYSFAALKKEFYQAWLAQGTLEAAEAYRQAKRAADLVVLEAKTRVWEEFGGAMEKDYQTASGKFWQTIPCLLRGKQLSANTIYSGGGELLAPTGDIVGWWKEYFEDLLNPTDTPSVQESEAEDSEIDSSITPAEVTEVGGEFLPQVEELKYFRRVWGASIPLVVSCSTLGTAMGLATSVQMIGVGLCNLIVGEIRGGEEQGGMLNKMTKRSEVQNSEVQTHLGKQ</sequence>
<organism evidence="20 21">
    <name type="scientific">Hemibagrus guttatus</name>
    <dbReference type="NCBI Taxonomy" id="175788"/>
    <lineage>
        <taxon>Eukaryota</taxon>
        <taxon>Metazoa</taxon>
        <taxon>Chordata</taxon>
        <taxon>Craniata</taxon>
        <taxon>Vertebrata</taxon>
        <taxon>Euteleostomi</taxon>
        <taxon>Actinopterygii</taxon>
        <taxon>Neopterygii</taxon>
        <taxon>Teleostei</taxon>
        <taxon>Ostariophysi</taxon>
        <taxon>Siluriformes</taxon>
        <taxon>Bagridae</taxon>
        <taxon>Hemibagrus</taxon>
    </lineage>
</organism>
<gene>
    <name evidence="20" type="ORF">QTP70_031765</name>
</gene>
<feature type="transmembrane region" description="Helical" evidence="19">
    <location>
        <begin position="166"/>
        <end position="188"/>
    </location>
</feature>
<dbReference type="Gene3D" id="1.20.1250.20">
    <property type="entry name" value="MFS general substrate transporter like domains"/>
    <property type="match status" value="2"/>
</dbReference>
<accession>A0AAE0RF70</accession>
<evidence type="ECO:0000313" key="20">
    <source>
        <dbReference type="EMBL" id="KAK3552059.1"/>
    </source>
</evidence>
<feature type="transmembrane region" description="Helical" evidence="19">
    <location>
        <begin position="194"/>
        <end position="217"/>
    </location>
</feature>
<comment type="catalytic activity">
    <reaction evidence="10">
        <text>L-lysyl-L-lysine(out) = L-lysyl-L-lysine(in)</text>
        <dbReference type="Rhea" id="RHEA:79403"/>
        <dbReference type="ChEBI" id="CHEBI:229956"/>
    </reaction>
</comment>
<comment type="catalytic activity">
    <reaction evidence="2">
        <text>L-lysyl-L-alanine(out) = L-lysyl-L-alanine(in)</text>
        <dbReference type="Rhea" id="RHEA:79399"/>
        <dbReference type="ChEBI" id="CHEBI:229954"/>
    </reaction>
</comment>
<feature type="transmembrane region" description="Helical" evidence="19">
    <location>
        <begin position="262"/>
        <end position="284"/>
    </location>
</feature>
<keyword evidence="19" id="KW-0472">Membrane</keyword>
<evidence type="ECO:0000256" key="2">
    <source>
        <dbReference type="ARBA" id="ARBA00044876"/>
    </source>
</evidence>
<comment type="catalytic activity">
    <reaction evidence="6">
        <text>L-lysyl-L-alpha-amino acid(out) = L-lysyl-L-alpha-amino acid(in)</text>
        <dbReference type="Rhea" id="RHEA:79387"/>
        <dbReference type="ChEBI" id="CHEBI:229965"/>
    </reaction>
</comment>
<keyword evidence="19" id="KW-0812">Transmembrane</keyword>
<comment type="subcellular location">
    <subcellularLocation>
        <location evidence="1">Membrane</location>
        <topology evidence="1">Multi-pass membrane protein</topology>
    </subcellularLocation>
</comment>
<comment type="catalytic activity">
    <reaction evidence="5">
        <text>L-alpha-aminoacyl-L-histidine(out) = L-alpha-aminoacyl-L-histidine(in)</text>
        <dbReference type="Rhea" id="RHEA:79375"/>
        <dbReference type="ChEBI" id="CHEBI:229967"/>
    </reaction>
</comment>
<evidence type="ECO:0000256" key="6">
    <source>
        <dbReference type="ARBA" id="ARBA00044891"/>
    </source>
</evidence>
<name>A0AAE0RF70_9TELE</name>
<comment type="catalytic activity">
    <reaction evidence="14">
        <text>L-lysyl-glycine(out) = L-lysyl-glycine(in)</text>
        <dbReference type="Rhea" id="RHEA:79407"/>
        <dbReference type="ChEBI" id="CHEBI:191202"/>
    </reaction>
</comment>
<dbReference type="EMBL" id="JAUCMX010000003">
    <property type="protein sequence ID" value="KAK3552059.1"/>
    <property type="molecule type" value="Genomic_DNA"/>
</dbReference>